<dbReference type="EMBL" id="BGPR01033816">
    <property type="protein sequence ID" value="GBO07901.1"/>
    <property type="molecule type" value="Genomic_DNA"/>
</dbReference>
<name>A0A4Y2U747_ARAVE</name>
<sequence length="111" mass="12601">YGWGSNLKHTSQNGKDGKALPPFTRHWKITSVFLSTVRVFMYSCLSLSLIWTCWSGSNVSRLRDRKVLDSKPDFTKDLPHMWTITLRVKYLPVCAAWKSGRGVSPSLPDQG</sequence>
<dbReference type="Proteomes" id="UP000499080">
    <property type="component" value="Unassembled WGS sequence"/>
</dbReference>
<evidence type="ECO:0000313" key="2">
    <source>
        <dbReference type="EMBL" id="GBO07901.1"/>
    </source>
</evidence>
<feature type="non-terminal residue" evidence="2">
    <location>
        <position position="1"/>
    </location>
</feature>
<accession>A0A4Y2U747</accession>
<evidence type="ECO:0000256" key="1">
    <source>
        <dbReference type="SAM" id="Phobius"/>
    </source>
</evidence>
<dbReference type="AlphaFoldDB" id="A0A4Y2U747"/>
<keyword evidence="1" id="KW-0472">Membrane</keyword>
<keyword evidence="3" id="KW-1185">Reference proteome</keyword>
<keyword evidence="1" id="KW-0812">Transmembrane</keyword>
<comment type="caution">
    <text evidence="2">The sequence shown here is derived from an EMBL/GenBank/DDBJ whole genome shotgun (WGS) entry which is preliminary data.</text>
</comment>
<feature type="transmembrane region" description="Helical" evidence="1">
    <location>
        <begin position="32"/>
        <end position="54"/>
    </location>
</feature>
<protein>
    <submittedName>
        <fullName evidence="2">Uncharacterized protein</fullName>
    </submittedName>
</protein>
<organism evidence="2 3">
    <name type="scientific">Araneus ventricosus</name>
    <name type="common">Orbweaver spider</name>
    <name type="synonym">Epeira ventricosa</name>
    <dbReference type="NCBI Taxonomy" id="182803"/>
    <lineage>
        <taxon>Eukaryota</taxon>
        <taxon>Metazoa</taxon>
        <taxon>Ecdysozoa</taxon>
        <taxon>Arthropoda</taxon>
        <taxon>Chelicerata</taxon>
        <taxon>Arachnida</taxon>
        <taxon>Araneae</taxon>
        <taxon>Araneomorphae</taxon>
        <taxon>Entelegynae</taxon>
        <taxon>Araneoidea</taxon>
        <taxon>Araneidae</taxon>
        <taxon>Araneus</taxon>
    </lineage>
</organism>
<gene>
    <name evidence="2" type="ORF">AVEN_76852_1</name>
</gene>
<proteinExistence type="predicted"/>
<keyword evidence="1" id="KW-1133">Transmembrane helix</keyword>
<evidence type="ECO:0000313" key="3">
    <source>
        <dbReference type="Proteomes" id="UP000499080"/>
    </source>
</evidence>
<reference evidence="2 3" key="1">
    <citation type="journal article" date="2019" name="Sci. Rep.">
        <title>Orb-weaving spider Araneus ventricosus genome elucidates the spidroin gene catalogue.</title>
        <authorList>
            <person name="Kono N."/>
            <person name="Nakamura H."/>
            <person name="Ohtoshi R."/>
            <person name="Moran D.A.P."/>
            <person name="Shinohara A."/>
            <person name="Yoshida Y."/>
            <person name="Fujiwara M."/>
            <person name="Mori M."/>
            <person name="Tomita M."/>
            <person name="Arakawa K."/>
        </authorList>
    </citation>
    <scope>NUCLEOTIDE SEQUENCE [LARGE SCALE GENOMIC DNA]</scope>
</reference>